<dbReference type="SUPFAM" id="SSF48097">
    <property type="entry name" value="Regulator of G-protein signaling, RGS"/>
    <property type="match status" value="1"/>
</dbReference>
<comment type="caution">
    <text evidence="3">The sequence shown here is derived from an EMBL/GenBank/DDBJ whole genome shotgun (WGS) entry which is preliminary data.</text>
</comment>
<feature type="non-terminal residue" evidence="3">
    <location>
        <position position="1"/>
    </location>
</feature>
<dbReference type="AlphaFoldDB" id="A0A3M7REL9"/>
<feature type="compositionally biased region" description="Low complexity" evidence="1">
    <location>
        <begin position="41"/>
        <end position="54"/>
    </location>
</feature>
<dbReference type="InterPro" id="IPR036305">
    <property type="entry name" value="RGS_sf"/>
</dbReference>
<organism evidence="3 4">
    <name type="scientific">Brachionus plicatilis</name>
    <name type="common">Marine rotifer</name>
    <name type="synonym">Brachionus muelleri</name>
    <dbReference type="NCBI Taxonomy" id="10195"/>
    <lineage>
        <taxon>Eukaryota</taxon>
        <taxon>Metazoa</taxon>
        <taxon>Spiralia</taxon>
        <taxon>Gnathifera</taxon>
        <taxon>Rotifera</taxon>
        <taxon>Eurotatoria</taxon>
        <taxon>Monogononta</taxon>
        <taxon>Pseudotrocha</taxon>
        <taxon>Ploima</taxon>
        <taxon>Brachionidae</taxon>
        <taxon>Brachionus</taxon>
    </lineage>
</organism>
<dbReference type="GO" id="GO:0005737">
    <property type="term" value="C:cytoplasm"/>
    <property type="evidence" value="ECO:0007669"/>
    <property type="project" value="InterPro"/>
</dbReference>
<evidence type="ECO:0000256" key="1">
    <source>
        <dbReference type="SAM" id="MobiDB-lite"/>
    </source>
</evidence>
<dbReference type="EMBL" id="REGN01003554">
    <property type="protein sequence ID" value="RNA21970.1"/>
    <property type="molecule type" value="Genomic_DNA"/>
</dbReference>
<keyword evidence="4" id="KW-1185">Reference proteome</keyword>
<feature type="region of interest" description="Disordered" evidence="1">
    <location>
        <begin position="122"/>
        <end position="186"/>
    </location>
</feature>
<dbReference type="Gene3D" id="1.10.167.10">
    <property type="entry name" value="Regulator of G-protein Signalling 4, domain 2"/>
    <property type="match status" value="1"/>
</dbReference>
<dbReference type="InterPro" id="IPR015212">
    <property type="entry name" value="RGS-like_dom"/>
</dbReference>
<feature type="region of interest" description="Disordered" evidence="1">
    <location>
        <begin position="36"/>
        <end position="102"/>
    </location>
</feature>
<dbReference type="OrthoDB" id="2272012at2759"/>
<sequence length="523" mass="58796">QSSYASSPTFSNRKRSSVESLTSNSFVSLHLQRRLPFTNATPSPCTPATSSSYSIRSRLDESKSELSLNESKQSTDSRTSDEAKTELDEQSRSDQETDHEDAAEMPVVGTLAQSAESNLTQFVNDSTDGGRSAVASHRKQHSMSDESLKNFNVSNSSGTNTSSSTSDKRPIKKTRSSTNGKGYQSQSLSNISINSLNHSVSVGELDKQKINDQNDDIIDCKDDVSYTSEDNLHDANDKLAFDMSGCNDYKHLIYKPINLSIFLCYTLGSQNECPNDLFFCLFVDDLLMSTEKKDTIIRWSYELYTVFIDYLAVSPPKFRPLKIKVKEITVRKFEEIFEQNPSENFIQLKLLLEESRKDAIQNVNSQLTRFKEVDQIGLASLFHGNDLSKMSVSIDKNDFDSAKSYIVANLANFVEELGKNLVKINNEWNGPRDTAHISALTSSLATFIKRFNLPVKQIGKYDIDKIPIFFNKKLKAKKNSTYSVRGHSLIDSVFFLKRSVCFRCSQPFWGIGYQGLACQMVIL</sequence>
<feature type="compositionally biased region" description="Polar residues" evidence="1">
    <location>
        <begin position="1"/>
        <end position="11"/>
    </location>
</feature>
<dbReference type="Pfam" id="PF09128">
    <property type="entry name" value="RGS-like"/>
    <property type="match status" value="1"/>
</dbReference>
<name>A0A3M7REL9_BRAPC</name>
<feature type="region of interest" description="Disordered" evidence="1">
    <location>
        <begin position="1"/>
        <end position="23"/>
    </location>
</feature>
<gene>
    <name evidence="3" type="ORF">BpHYR1_037160</name>
</gene>
<protein>
    <submittedName>
        <fullName evidence="3">Rho guanine nucleotide exchange factor 12</fullName>
    </submittedName>
</protein>
<feature type="domain" description="Regulator of G protein signalling-like" evidence="2">
    <location>
        <begin position="249"/>
        <end position="408"/>
    </location>
</feature>
<feature type="compositionally biased region" description="Basic and acidic residues" evidence="1">
    <location>
        <begin position="73"/>
        <end position="102"/>
    </location>
</feature>
<accession>A0A3M7REL9</accession>
<dbReference type="STRING" id="10195.A0A3M7REL9"/>
<evidence type="ECO:0000259" key="2">
    <source>
        <dbReference type="Pfam" id="PF09128"/>
    </source>
</evidence>
<proteinExistence type="predicted"/>
<dbReference type="Proteomes" id="UP000276133">
    <property type="component" value="Unassembled WGS sequence"/>
</dbReference>
<feature type="compositionally biased region" description="Low complexity" evidence="1">
    <location>
        <begin position="152"/>
        <end position="165"/>
    </location>
</feature>
<reference evidence="3 4" key="1">
    <citation type="journal article" date="2018" name="Sci. Rep.">
        <title>Genomic signatures of local adaptation to the degree of environmental predictability in rotifers.</title>
        <authorList>
            <person name="Franch-Gras L."/>
            <person name="Hahn C."/>
            <person name="Garcia-Roger E.M."/>
            <person name="Carmona M.J."/>
            <person name="Serra M."/>
            <person name="Gomez A."/>
        </authorList>
    </citation>
    <scope>NUCLEOTIDE SEQUENCE [LARGE SCALE GENOMIC DNA]</scope>
    <source>
        <strain evidence="3">HYR1</strain>
    </source>
</reference>
<evidence type="ECO:0000313" key="4">
    <source>
        <dbReference type="Proteomes" id="UP000276133"/>
    </source>
</evidence>
<evidence type="ECO:0000313" key="3">
    <source>
        <dbReference type="EMBL" id="RNA21970.1"/>
    </source>
</evidence>
<dbReference type="InterPro" id="IPR044926">
    <property type="entry name" value="RGS_subdomain_2"/>
</dbReference>
<dbReference type="GO" id="GO:0005085">
    <property type="term" value="F:guanyl-nucleotide exchange factor activity"/>
    <property type="evidence" value="ECO:0007669"/>
    <property type="project" value="InterPro"/>
</dbReference>